<evidence type="ECO:0000256" key="2">
    <source>
        <dbReference type="ARBA" id="ARBA00004651"/>
    </source>
</evidence>
<dbReference type="PANTHER" id="PTHR30046:SF0">
    <property type="entry name" value="FLAGELLAR M-RING PROTEIN"/>
    <property type="match status" value="1"/>
</dbReference>
<dbReference type="GO" id="GO:0009431">
    <property type="term" value="C:bacterial-type flagellum basal body, MS ring"/>
    <property type="evidence" value="ECO:0007669"/>
    <property type="project" value="InterPro"/>
</dbReference>
<evidence type="ECO:0000313" key="15">
    <source>
        <dbReference type="Proteomes" id="UP000319280"/>
    </source>
</evidence>
<dbReference type="GO" id="GO:0005886">
    <property type="term" value="C:plasma membrane"/>
    <property type="evidence" value="ECO:0007669"/>
    <property type="project" value="UniProtKB-SubCell"/>
</dbReference>
<keyword evidence="8 9" id="KW-0975">Bacterial flagellum</keyword>
<keyword evidence="14" id="KW-0969">Cilium</keyword>
<dbReference type="InterPro" id="IPR013556">
    <property type="entry name" value="Flag_M-ring_C"/>
</dbReference>
<organism evidence="14 15">
    <name type="scientific">Lentibacillus cibarius</name>
    <dbReference type="NCBI Taxonomy" id="2583219"/>
    <lineage>
        <taxon>Bacteria</taxon>
        <taxon>Bacillati</taxon>
        <taxon>Bacillota</taxon>
        <taxon>Bacilli</taxon>
        <taxon>Bacillales</taxon>
        <taxon>Bacillaceae</taxon>
        <taxon>Lentibacillus</taxon>
    </lineage>
</organism>
<proteinExistence type="inferred from homology"/>
<dbReference type="InterPro" id="IPR000067">
    <property type="entry name" value="FlgMring_FliF"/>
</dbReference>
<feature type="compositionally biased region" description="Acidic residues" evidence="10">
    <location>
        <begin position="478"/>
        <end position="487"/>
    </location>
</feature>
<evidence type="ECO:0000256" key="6">
    <source>
        <dbReference type="ARBA" id="ARBA00022989"/>
    </source>
</evidence>
<evidence type="ECO:0000256" key="4">
    <source>
        <dbReference type="ARBA" id="ARBA00022475"/>
    </source>
</evidence>
<keyword evidence="7 11" id="KW-0472">Membrane</keyword>
<sequence length="532" mass="59018">MKEKLLKTKDTAASFWTARTKGQKGIFIGSAGIAVVLIAAIIFFAANSKFVPLYNDLSLQEVSQIKAELDSRGVPYELENNGTTVTVPESNVDGLLVDLAGQGIPDSGSIDYSYFSENASWGITDNEFNMIKLDAMQNELANMIKGVKGINDARVMINMPEKPVFVSDSAQEASASIVINTQPGHEFKGNQIESLHHLVSKAVPNLKEDNIAIMNHYFEYFDEETAKGAAQQDTYAYQQRVKKDIERDVKRRLQQMLGAMVGMENVIVSVTADVDFTKENRVEKLVKPVDVENMKGLPVSIESVQETYEGNPPPGGPPGTNGEDIPNYQETEENGDGEYERTKETINNEYNRVRKEIVESPYKIRDLGIQVAVDEAKGKQDDEVQYLTAQEQDTVEAGIASILNSIISTSVDGEYGEIQPQEKTSIVFQEFSETVGTPKPPAPTIPYWIYVTGAALLVIIILLISMLLRRRKGKEETEAVTETETPDVETALPGMDDVEESASQQRKKQLEKMARDNPEDFAKLLRSWIADD</sequence>
<comment type="caution">
    <text evidence="14">The sequence shown here is derived from an EMBL/GenBank/DDBJ whole genome shotgun (WGS) entry which is preliminary data.</text>
</comment>
<evidence type="ECO:0000256" key="11">
    <source>
        <dbReference type="SAM" id="Phobius"/>
    </source>
</evidence>
<keyword evidence="14" id="KW-0966">Cell projection</keyword>
<keyword evidence="5 11" id="KW-0812">Transmembrane</keyword>
<evidence type="ECO:0000256" key="10">
    <source>
        <dbReference type="SAM" id="MobiDB-lite"/>
    </source>
</evidence>
<dbReference type="Gene3D" id="3.30.300.30">
    <property type="match status" value="1"/>
</dbReference>
<dbReference type="Pfam" id="PF08345">
    <property type="entry name" value="YscJ_FliF_C"/>
    <property type="match status" value="1"/>
</dbReference>
<feature type="domain" description="Flagellar M-ring N-terminal" evidence="12">
    <location>
        <begin position="47"/>
        <end position="220"/>
    </location>
</feature>
<evidence type="ECO:0000259" key="12">
    <source>
        <dbReference type="Pfam" id="PF01514"/>
    </source>
</evidence>
<feature type="region of interest" description="Disordered" evidence="10">
    <location>
        <begin position="306"/>
        <end position="339"/>
    </location>
</feature>
<evidence type="ECO:0000256" key="9">
    <source>
        <dbReference type="PIRNR" id="PIRNR004862"/>
    </source>
</evidence>
<dbReference type="RefSeq" id="WP_142791385.1">
    <property type="nucleotide sequence ID" value="NZ_VJMZ01000001.1"/>
</dbReference>
<keyword evidence="15" id="KW-1185">Reference proteome</keyword>
<keyword evidence="4" id="KW-1003">Cell membrane</keyword>
<accession>A0A549YKK6</accession>
<evidence type="ECO:0000313" key="14">
    <source>
        <dbReference type="EMBL" id="TRM12397.1"/>
    </source>
</evidence>
<evidence type="ECO:0000259" key="13">
    <source>
        <dbReference type="Pfam" id="PF08345"/>
    </source>
</evidence>
<feature type="region of interest" description="Disordered" evidence="10">
    <location>
        <begin position="474"/>
        <end position="514"/>
    </location>
</feature>
<gene>
    <name evidence="14" type="primary">fliF</name>
    <name evidence="14" type="ORF">FH966_12235</name>
</gene>
<dbReference type="EMBL" id="VJMZ01000001">
    <property type="protein sequence ID" value="TRM12397.1"/>
    <property type="molecule type" value="Genomic_DNA"/>
</dbReference>
<protein>
    <recommendedName>
        <fullName evidence="9">Flagellar M-ring protein</fullName>
    </recommendedName>
</protein>
<dbReference type="GO" id="GO:0003774">
    <property type="term" value="F:cytoskeletal motor activity"/>
    <property type="evidence" value="ECO:0007669"/>
    <property type="project" value="InterPro"/>
</dbReference>
<dbReference type="GO" id="GO:0071973">
    <property type="term" value="P:bacterial-type flagellum-dependent cell motility"/>
    <property type="evidence" value="ECO:0007669"/>
    <property type="project" value="InterPro"/>
</dbReference>
<evidence type="ECO:0000256" key="1">
    <source>
        <dbReference type="ARBA" id="ARBA00004117"/>
    </source>
</evidence>
<dbReference type="PIRSF" id="PIRSF004862">
    <property type="entry name" value="FliF"/>
    <property type="match status" value="1"/>
</dbReference>
<reference evidence="14 15" key="1">
    <citation type="submission" date="2019-07" db="EMBL/GenBank/DDBJ databases">
        <title>Genomic analysis of Lentibacillus sp. NKC851-2.</title>
        <authorList>
            <person name="Oh Y.J."/>
        </authorList>
    </citation>
    <scope>NUCLEOTIDE SEQUENCE [LARGE SCALE GENOMIC DNA]</scope>
    <source>
        <strain evidence="14 15">NKC851-2</strain>
    </source>
</reference>
<dbReference type="InterPro" id="IPR045851">
    <property type="entry name" value="AMP-bd_C_sf"/>
</dbReference>
<feature type="transmembrane region" description="Helical" evidence="11">
    <location>
        <begin position="26"/>
        <end position="46"/>
    </location>
</feature>
<dbReference type="InterPro" id="IPR006182">
    <property type="entry name" value="FliF_N_dom"/>
</dbReference>
<dbReference type="Proteomes" id="UP000319280">
    <property type="component" value="Unassembled WGS sequence"/>
</dbReference>
<dbReference type="AlphaFoldDB" id="A0A549YKK6"/>
<comment type="similarity">
    <text evidence="3 9">Belongs to the FliF family.</text>
</comment>
<comment type="subcellular location">
    <subcellularLocation>
        <location evidence="1 9">Bacterial flagellum basal body</location>
    </subcellularLocation>
    <subcellularLocation>
        <location evidence="2">Cell membrane</location>
        <topology evidence="2">Multi-pass membrane protein</topology>
    </subcellularLocation>
</comment>
<evidence type="ECO:0000256" key="8">
    <source>
        <dbReference type="ARBA" id="ARBA00023143"/>
    </source>
</evidence>
<keyword evidence="6 11" id="KW-1133">Transmembrane helix</keyword>
<dbReference type="PANTHER" id="PTHR30046">
    <property type="entry name" value="FLAGELLAR M-RING PROTEIN"/>
    <property type="match status" value="1"/>
</dbReference>
<feature type="domain" description="Flagellar M-ring C-terminal" evidence="13">
    <location>
        <begin position="257"/>
        <end position="399"/>
    </location>
</feature>
<evidence type="ECO:0000256" key="5">
    <source>
        <dbReference type="ARBA" id="ARBA00022692"/>
    </source>
</evidence>
<evidence type="ECO:0000256" key="3">
    <source>
        <dbReference type="ARBA" id="ARBA00007971"/>
    </source>
</evidence>
<dbReference type="Pfam" id="PF01514">
    <property type="entry name" value="YscJ_FliF"/>
    <property type="match status" value="1"/>
</dbReference>
<feature type="transmembrane region" description="Helical" evidence="11">
    <location>
        <begin position="447"/>
        <end position="468"/>
    </location>
</feature>
<name>A0A549YKK6_9BACI</name>
<dbReference type="PRINTS" id="PR01009">
    <property type="entry name" value="FLGMRINGFLIF"/>
</dbReference>
<comment type="function">
    <text evidence="9">The M ring may be actively involved in energy transduction.</text>
</comment>
<dbReference type="InterPro" id="IPR043427">
    <property type="entry name" value="YscJ/FliF"/>
</dbReference>
<evidence type="ECO:0000256" key="7">
    <source>
        <dbReference type="ARBA" id="ARBA00023136"/>
    </source>
</evidence>
<keyword evidence="14" id="KW-0282">Flagellum</keyword>
<dbReference type="NCBIfam" id="TIGR00206">
    <property type="entry name" value="fliF"/>
    <property type="match status" value="1"/>
</dbReference>